<evidence type="ECO:0000256" key="1">
    <source>
        <dbReference type="ARBA" id="ARBA00022598"/>
    </source>
</evidence>
<keyword evidence="1 4" id="KW-0436">Ligase</keyword>
<keyword evidence="5" id="KW-1185">Reference proteome</keyword>
<dbReference type="RefSeq" id="WP_012859637.1">
    <property type="nucleotide sequence ID" value="NC_013517.1"/>
</dbReference>
<dbReference type="PANTHER" id="PTHR12835">
    <property type="entry name" value="BIOTIN PROTEIN LIGASE"/>
    <property type="match status" value="1"/>
</dbReference>
<protein>
    <submittedName>
        <fullName evidence="4">Biotin/acetyl-CoA-carboxylase ligase</fullName>
    </submittedName>
</protein>
<dbReference type="EMBL" id="CP001739">
    <property type="protein sequence ID" value="ACZ07038.1"/>
    <property type="molecule type" value="Genomic_DNA"/>
</dbReference>
<evidence type="ECO:0000259" key="3">
    <source>
        <dbReference type="PROSITE" id="PS51733"/>
    </source>
</evidence>
<feature type="domain" description="BPL/LPL catalytic" evidence="3">
    <location>
        <begin position="1"/>
        <end position="166"/>
    </location>
</feature>
<name>D1AJY1_SEBTE</name>
<evidence type="ECO:0000256" key="2">
    <source>
        <dbReference type="SAM" id="Coils"/>
    </source>
</evidence>
<dbReference type="eggNOG" id="COG0340">
    <property type="taxonomic scope" value="Bacteria"/>
</dbReference>
<evidence type="ECO:0000313" key="4">
    <source>
        <dbReference type="EMBL" id="ACZ07038.1"/>
    </source>
</evidence>
<gene>
    <name evidence="4" type="ordered locus">Sterm_0153</name>
</gene>
<evidence type="ECO:0000313" key="5">
    <source>
        <dbReference type="Proteomes" id="UP000000845"/>
    </source>
</evidence>
<dbReference type="Pfam" id="PF03099">
    <property type="entry name" value="BPL_LplA_LipB"/>
    <property type="match status" value="1"/>
</dbReference>
<proteinExistence type="predicted"/>
<dbReference type="InterPro" id="IPR004143">
    <property type="entry name" value="BPL_LPL_catalytic"/>
</dbReference>
<reference evidence="4 5" key="2">
    <citation type="journal article" date="2010" name="Stand. Genomic Sci.">
        <title>Complete genome sequence of Sebaldella termitidis type strain (NCTC 11300).</title>
        <authorList>
            <person name="Harmon-Smith M."/>
            <person name="Celia L."/>
            <person name="Chertkov O."/>
            <person name="Lapidus A."/>
            <person name="Copeland A."/>
            <person name="Glavina Del Rio T."/>
            <person name="Nolan M."/>
            <person name="Lucas S."/>
            <person name="Tice H."/>
            <person name="Cheng J.F."/>
            <person name="Han C."/>
            <person name="Detter J.C."/>
            <person name="Bruce D."/>
            <person name="Goodwin L."/>
            <person name="Pitluck S."/>
            <person name="Pati A."/>
            <person name="Liolios K."/>
            <person name="Ivanova N."/>
            <person name="Mavromatis K."/>
            <person name="Mikhailova N."/>
            <person name="Chen A."/>
            <person name="Palaniappan K."/>
            <person name="Land M."/>
            <person name="Hauser L."/>
            <person name="Chang Y.J."/>
            <person name="Jeffries C.D."/>
            <person name="Brettin T."/>
            <person name="Goker M."/>
            <person name="Beck B."/>
            <person name="Bristow J."/>
            <person name="Eisen J.A."/>
            <person name="Markowitz V."/>
            <person name="Hugenholtz P."/>
            <person name="Kyrpides N.C."/>
            <person name="Klenk H.P."/>
            <person name="Chen F."/>
        </authorList>
    </citation>
    <scope>NUCLEOTIDE SEQUENCE [LARGE SCALE GENOMIC DNA]</scope>
    <source>
        <strain evidence="5">ATCC 33386 / NCTC 11300</strain>
    </source>
</reference>
<accession>D1AJY1</accession>
<dbReference type="PROSITE" id="PS51733">
    <property type="entry name" value="BPL_LPL_CATALYTIC"/>
    <property type="match status" value="1"/>
</dbReference>
<reference evidence="5" key="1">
    <citation type="submission" date="2009-09" db="EMBL/GenBank/DDBJ databases">
        <title>The complete chromosome of Sebaldella termitidis ATCC 33386.</title>
        <authorList>
            <consortium name="US DOE Joint Genome Institute (JGI-PGF)"/>
            <person name="Lucas S."/>
            <person name="Copeland A."/>
            <person name="Lapidus A."/>
            <person name="Glavina del Rio T."/>
            <person name="Dalin E."/>
            <person name="Tice H."/>
            <person name="Bruce D."/>
            <person name="Goodwin L."/>
            <person name="Pitluck S."/>
            <person name="Kyrpides N."/>
            <person name="Mavromatis K."/>
            <person name="Ivanova N."/>
            <person name="Mikhailova N."/>
            <person name="Sims D."/>
            <person name="Meincke L."/>
            <person name="Brettin T."/>
            <person name="Detter J.C."/>
            <person name="Han C."/>
            <person name="Larimer F."/>
            <person name="Land M."/>
            <person name="Hauser L."/>
            <person name="Markowitz V."/>
            <person name="Cheng J.F."/>
            <person name="Hugenholtz P."/>
            <person name="Woyke T."/>
            <person name="Wu D."/>
            <person name="Eisen J.A."/>
        </authorList>
    </citation>
    <scope>NUCLEOTIDE SEQUENCE [LARGE SCALE GENOMIC DNA]</scope>
    <source>
        <strain evidence="5">ATCC 33386 / NCTC 11300</strain>
    </source>
</reference>
<dbReference type="SUPFAM" id="SSF55681">
    <property type="entry name" value="Class II aaRS and biotin synthetases"/>
    <property type="match status" value="1"/>
</dbReference>
<dbReference type="NCBIfam" id="TIGR00121">
    <property type="entry name" value="birA_ligase"/>
    <property type="match status" value="1"/>
</dbReference>
<dbReference type="InterPro" id="IPR004408">
    <property type="entry name" value="Biotin_CoA_COase_ligase"/>
</dbReference>
<dbReference type="PANTHER" id="PTHR12835:SF5">
    <property type="entry name" value="BIOTIN--PROTEIN LIGASE"/>
    <property type="match status" value="1"/>
</dbReference>
<dbReference type="STRING" id="526218.Sterm_0153"/>
<dbReference type="Gene3D" id="3.30.930.10">
    <property type="entry name" value="Bira Bifunctional Protein, Domain 2"/>
    <property type="match status" value="1"/>
</dbReference>
<dbReference type="KEGG" id="str:Sterm_0153"/>
<keyword evidence="2" id="KW-0175">Coiled coil</keyword>
<dbReference type="Proteomes" id="UP000000845">
    <property type="component" value="Chromosome"/>
</dbReference>
<dbReference type="CDD" id="cd16442">
    <property type="entry name" value="BPL"/>
    <property type="match status" value="1"/>
</dbReference>
<sequence length="231" mass="26632">MRIEHLELTDSTNEVLKRKRHKQEYDIVYADNQTASKGRRGNKWISDKGAALFSFLVKDNDYGEKTSLLVGYAVYKILDGILESDKLTFKWPNDIHYNGRKISGILIEKCEDFLIVGIGINVNNTDFGVYGETALSLKLITGKEYDVKNIIVKTVEETKQRLEKIAEEWEAVIDFLNEKHSLNNKLVENNQKEQYEVIKINYDGSLKVKKDGEKNYTDIYSDEIKGIKIKN</sequence>
<dbReference type="AlphaFoldDB" id="D1AJY1"/>
<organism evidence="4 5">
    <name type="scientific">Sebaldella termitidis (strain ATCC 33386 / NCTC 11300)</name>
    <dbReference type="NCBI Taxonomy" id="526218"/>
    <lineage>
        <taxon>Bacteria</taxon>
        <taxon>Fusobacteriati</taxon>
        <taxon>Fusobacteriota</taxon>
        <taxon>Fusobacteriia</taxon>
        <taxon>Fusobacteriales</taxon>
        <taxon>Leptotrichiaceae</taxon>
        <taxon>Sebaldella</taxon>
    </lineage>
</organism>
<dbReference type="GO" id="GO:0005737">
    <property type="term" value="C:cytoplasm"/>
    <property type="evidence" value="ECO:0007669"/>
    <property type="project" value="TreeGrafter"/>
</dbReference>
<dbReference type="InterPro" id="IPR045864">
    <property type="entry name" value="aa-tRNA-synth_II/BPL/LPL"/>
</dbReference>
<feature type="coiled-coil region" evidence="2">
    <location>
        <begin position="152"/>
        <end position="179"/>
    </location>
</feature>
<dbReference type="HOGENOM" id="CLU_051096_3_2_0"/>
<dbReference type="GO" id="GO:0004077">
    <property type="term" value="F:biotin--[biotin carboxyl-carrier protein] ligase activity"/>
    <property type="evidence" value="ECO:0007669"/>
    <property type="project" value="InterPro"/>
</dbReference>